<evidence type="ECO:0008006" key="3">
    <source>
        <dbReference type="Google" id="ProtNLM"/>
    </source>
</evidence>
<accession>F0SFJ0</accession>
<dbReference type="HOGENOM" id="CLU_1617773_0_0_0"/>
<protein>
    <recommendedName>
        <fullName evidence="3">PBS lyase HEAT domain protein repeat-containing protein</fullName>
    </recommendedName>
</protein>
<evidence type="ECO:0000313" key="1">
    <source>
        <dbReference type="EMBL" id="ADY60450.1"/>
    </source>
</evidence>
<dbReference type="Proteomes" id="UP000006860">
    <property type="component" value="Chromosome"/>
</dbReference>
<dbReference type="KEGG" id="pbs:Plabr_2851"/>
<dbReference type="InterPro" id="IPR011989">
    <property type="entry name" value="ARM-like"/>
</dbReference>
<dbReference type="OrthoDB" id="279649at2"/>
<dbReference type="InterPro" id="IPR016024">
    <property type="entry name" value="ARM-type_fold"/>
</dbReference>
<keyword evidence="2" id="KW-1185">Reference proteome</keyword>
<name>F0SFJ0_RUBBR</name>
<evidence type="ECO:0000313" key="2">
    <source>
        <dbReference type="Proteomes" id="UP000006860"/>
    </source>
</evidence>
<dbReference type="AlphaFoldDB" id="F0SFJ0"/>
<dbReference type="SUPFAM" id="SSF48371">
    <property type="entry name" value="ARM repeat"/>
    <property type="match status" value="1"/>
</dbReference>
<sequence length="164" mass="17952">MDQVQILAEELTSESVTDRRRAARLMASLDEQAAPACVQLLHAVSDADEQVRNWVCECLENLGPPRAEDRATICNLACTGEADTRFLALKVLGRLNEQAKDVASDLVARATDEQEPIVLTQLLKTMSRIAPADDETVNGCLKAHCAHADERVKSAAERLLSSRQ</sequence>
<dbReference type="eggNOG" id="COG1413">
    <property type="taxonomic scope" value="Bacteria"/>
</dbReference>
<reference evidence="2" key="1">
    <citation type="submission" date="2011-02" db="EMBL/GenBank/DDBJ databases">
        <title>The complete genome of Planctomyces brasiliensis DSM 5305.</title>
        <authorList>
            <person name="Lucas S."/>
            <person name="Copeland A."/>
            <person name="Lapidus A."/>
            <person name="Bruce D."/>
            <person name="Goodwin L."/>
            <person name="Pitluck S."/>
            <person name="Kyrpides N."/>
            <person name="Mavromatis K."/>
            <person name="Pagani I."/>
            <person name="Ivanova N."/>
            <person name="Ovchinnikova G."/>
            <person name="Lu M."/>
            <person name="Detter J.C."/>
            <person name="Han C."/>
            <person name="Land M."/>
            <person name="Hauser L."/>
            <person name="Markowitz V."/>
            <person name="Cheng J.-F."/>
            <person name="Hugenholtz P."/>
            <person name="Woyke T."/>
            <person name="Wu D."/>
            <person name="Tindall B."/>
            <person name="Pomrenke H.G."/>
            <person name="Brambilla E."/>
            <person name="Klenk H.-P."/>
            <person name="Eisen J.A."/>
        </authorList>
    </citation>
    <scope>NUCLEOTIDE SEQUENCE [LARGE SCALE GENOMIC DNA]</scope>
    <source>
        <strain evidence="2">ATCC 49424 / DSM 5305 / JCM 21570 / NBRC 103401 / IFAM 1448</strain>
    </source>
</reference>
<dbReference type="Gene3D" id="1.25.10.10">
    <property type="entry name" value="Leucine-rich Repeat Variant"/>
    <property type="match status" value="1"/>
</dbReference>
<dbReference type="RefSeq" id="WP_013629172.1">
    <property type="nucleotide sequence ID" value="NC_015174.1"/>
</dbReference>
<proteinExistence type="predicted"/>
<dbReference type="Pfam" id="PF13646">
    <property type="entry name" value="HEAT_2"/>
    <property type="match status" value="1"/>
</dbReference>
<dbReference type="EMBL" id="CP002546">
    <property type="protein sequence ID" value="ADY60450.1"/>
    <property type="molecule type" value="Genomic_DNA"/>
</dbReference>
<organism evidence="1 2">
    <name type="scientific">Rubinisphaera brasiliensis (strain ATCC 49424 / DSM 5305 / JCM 21570 / IAM 15109 / NBRC 103401 / IFAM 1448)</name>
    <name type="common">Planctomyces brasiliensis</name>
    <dbReference type="NCBI Taxonomy" id="756272"/>
    <lineage>
        <taxon>Bacteria</taxon>
        <taxon>Pseudomonadati</taxon>
        <taxon>Planctomycetota</taxon>
        <taxon>Planctomycetia</taxon>
        <taxon>Planctomycetales</taxon>
        <taxon>Planctomycetaceae</taxon>
        <taxon>Rubinisphaera</taxon>
    </lineage>
</organism>
<gene>
    <name evidence="1" type="ordered locus">Plabr_2851</name>
</gene>